<evidence type="ECO:0000313" key="3">
    <source>
        <dbReference type="EMBL" id="CAG2250908.1"/>
    </source>
</evidence>
<accession>A0A8S3V7X1</accession>
<proteinExistence type="predicted"/>
<comment type="caution">
    <text evidence="3">The sequence shown here is derived from an EMBL/GenBank/DDBJ whole genome shotgun (WGS) entry which is preliminary data.</text>
</comment>
<feature type="domain" description="Pcf11 C-terminal" evidence="2">
    <location>
        <begin position="548"/>
        <end position="591"/>
    </location>
</feature>
<name>A0A8S3V7X1_MYTED</name>
<dbReference type="InterPro" id="IPR045154">
    <property type="entry name" value="PCF11-like"/>
</dbReference>
<evidence type="ECO:0000259" key="2">
    <source>
        <dbReference type="Pfam" id="PF21936"/>
    </source>
</evidence>
<feature type="compositionally biased region" description="Basic and acidic residues" evidence="1">
    <location>
        <begin position="637"/>
        <end position="646"/>
    </location>
</feature>
<evidence type="ECO:0000256" key="1">
    <source>
        <dbReference type="SAM" id="MobiDB-lite"/>
    </source>
</evidence>
<organism evidence="3 4">
    <name type="scientific">Mytilus edulis</name>
    <name type="common">Blue mussel</name>
    <dbReference type="NCBI Taxonomy" id="6550"/>
    <lineage>
        <taxon>Eukaryota</taxon>
        <taxon>Metazoa</taxon>
        <taxon>Spiralia</taxon>
        <taxon>Lophotrochozoa</taxon>
        <taxon>Mollusca</taxon>
        <taxon>Bivalvia</taxon>
        <taxon>Autobranchia</taxon>
        <taxon>Pteriomorphia</taxon>
        <taxon>Mytilida</taxon>
        <taxon>Mytiloidea</taxon>
        <taxon>Mytilidae</taxon>
        <taxon>Mytilinae</taxon>
        <taxon>Mytilus</taxon>
    </lineage>
</organism>
<feature type="region of interest" description="Disordered" evidence="1">
    <location>
        <begin position="635"/>
        <end position="666"/>
    </location>
</feature>
<dbReference type="GO" id="GO:0003729">
    <property type="term" value="F:mRNA binding"/>
    <property type="evidence" value="ECO:0007669"/>
    <property type="project" value="InterPro"/>
</dbReference>
<dbReference type="GO" id="GO:0005849">
    <property type="term" value="C:mRNA cleavage factor complex"/>
    <property type="evidence" value="ECO:0007669"/>
    <property type="project" value="TreeGrafter"/>
</dbReference>
<dbReference type="GO" id="GO:0006369">
    <property type="term" value="P:termination of RNA polymerase II transcription"/>
    <property type="evidence" value="ECO:0007669"/>
    <property type="project" value="InterPro"/>
</dbReference>
<feature type="compositionally biased region" description="Basic and acidic residues" evidence="1">
    <location>
        <begin position="657"/>
        <end position="666"/>
    </location>
</feature>
<dbReference type="GO" id="GO:0000993">
    <property type="term" value="F:RNA polymerase II complex binding"/>
    <property type="evidence" value="ECO:0007669"/>
    <property type="project" value="InterPro"/>
</dbReference>
<dbReference type="PANTHER" id="PTHR15921">
    <property type="entry name" value="PRE-MRNA CLEAVAGE COMPLEX II"/>
    <property type="match status" value="1"/>
</dbReference>
<dbReference type="Pfam" id="PF21936">
    <property type="entry name" value="Pcf11_C"/>
    <property type="match status" value="1"/>
</dbReference>
<sequence>MYQTWKKEQHASILTSGDIDAVTIHMFALCHLWPRNDDNTYKHPVYIILQKPGSTMDVYNVTAILQLLERRWNDRYIGIKIAIFLCLGGNDFLPKFYNLSHLNVVSTIVATDHIFQNLVRAEENEMDQQTFLNVTFSQESYRELIELLYCPKTLDSTMLSFEEIRQLTVKAPTAKISDPPRNYALWMPAASVLNKLSLNINCLIKYYISAGQHTAFLPNFLQDGCLLKLSSGEIEYNLGSEASVDSESEILIYPPKELASKLKNCQLKERNRLTKKADSRYLITALSFRGRKIKQTKTSAAVHGWNGPISIRDSRIEVKYVYGILQLKRINLVSELYTSAVAALQPEPLNVESLLQRLIKVGLIAQSGEKAKEKEQEKEKEEQDKEKEKEEKKSESESPQKKEEESSDGKEKKKPVRLKLSKPQKIPDLTEMKSNILKKQYIGVIQRMYSGIQCTSCGTRFMASQTTLYREHLDWHFRQNQREKKGAKISRYRSWFYELNDWLEYEDVGDSEERVCLNNWQHRLKRHQTKSQHYLREDILHCPAATGEDSADVCVVCGDVFEQFFDEESEEWHLKNALRSAGKTYHPVCYEDAQENSTPKEDPGANPMMLQIQKELGMIPADTVVSFPAANVISVSQHDHTPKDINPDTPPEPEGDTTTKEETAPS</sequence>
<reference evidence="3" key="1">
    <citation type="submission" date="2021-03" db="EMBL/GenBank/DDBJ databases">
        <authorList>
            <person name="Bekaert M."/>
        </authorList>
    </citation>
    <scope>NUCLEOTIDE SEQUENCE</scope>
</reference>
<dbReference type="GO" id="GO:0005737">
    <property type="term" value="C:cytoplasm"/>
    <property type="evidence" value="ECO:0007669"/>
    <property type="project" value="TreeGrafter"/>
</dbReference>
<dbReference type="Proteomes" id="UP000683360">
    <property type="component" value="Unassembled WGS sequence"/>
</dbReference>
<dbReference type="InterPro" id="IPR054127">
    <property type="entry name" value="Pcf11_C"/>
</dbReference>
<dbReference type="PANTHER" id="PTHR15921:SF3">
    <property type="entry name" value="PRE-MRNA CLEAVAGE COMPLEX 2 PROTEIN PCF11"/>
    <property type="match status" value="1"/>
</dbReference>
<dbReference type="GO" id="GO:0031124">
    <property type="term" value="P:mRNA 3'-end processing"/>
    <property type="evidence" value="ECO:0007669"/>
    <property type="project" value="InterPro"/>
</dbReference>
<keyword evidence="4" id="KW-1185">Reference proteome</keyword>
<feature type="region of interest" description="Disordered" evidence="1">
    <location>
        <begin position="369"/>
        <end position="423"/>
    </location>
</feature>
<feature type="compositionally biased region" description="Basic and acidic residues" evidence="1">
    <location>
        <begin position="369"/>
        <end position="411"/>
    </location>
</feature>
<dbReference type="EMBL" id="CAJPWZ010003069">
    <property type="protein sequence ID" value="CAG2250908.1"/>
    <property type="molecule type" value="Genomic_DNA"/>
</dbReference>
<protein>
    <submittedName>
        <fullName evidence="3">PCF11</fullName>
    </submittedName>
</protein>
<gene>
    <name evidence="3" type="ORF">MEDL_62588</name>
</gene>
<feature type="compositionally biased region" description="Basic residues" evidence="1">
    <location>
        <begin position="412"/>
        <end position="422"/>
    </location>
</feature>
<dbReference type="OrthoDB" id="343582at2759"/>
<evidence type="ECO:0000313" key="4">
    <source>
        <dbReference type="Proteomes" id="UP000683360"/>
    </source>
</evidence>
<dbReference type="AlphaFoldDB" id="A0A8S3V7X1"/>